<proteinExistence type="predicted"/>
<keyword evidence="2" id="KW-1185">Reference proteome</keyword>
<accession>A0A061GW52</accession>
<dbReference type="EMBL" id="CM001887">
    <property type="protein sequence ID" value="EOY31354.1"/>
    <property type="molecule type" value="Genomic_DNA"/>
</dbReference>
<sequence>MSLKLNSPFLAIPLGSSLNGKKGHGHCFGFDRGKLVRRAIRKRVSAEKQNDWISQAIKFSHFCGKNIDLFRKTIGLRNGFVVKSVKEPFAGSKALVRSLSPLWNEGLLLVRCSVLTAVISGVCLLVWYGQKKAKGFVEATLLPSVCSVLSEYVQREIDFGKVRRVSPLSITLEACSIGPYSEEFSCGEVPTMKIRVRPFASLRRGKIVIDAILSHPSVLIAQKKDYTWLGIPFCDNGLQRHLSTEEGIDYRTKRRRIAREEAGACWARERDDDARKAAEMGYIVSEGSLDISEDDSVKGIGLSAEIASSKSFSCMDEKMHWRDHHCVDTGVDYDTKHAELEKSFGVKIPGSGLTLLPKGPKGNKFKKKFNRSDTSTAGVAAKRRILERSASVALAYFQGLSQEDSGDYSEASGSYDISDLNTLLVKSEVDSNAEASIGINTGGGSLLSYTHYGEQCEETENLHIITHCNDNGTLELVDGVDVAQTEGIEKMLPVIVDSVHFKGGTLMLLAFGDREPREMENANGYVKFQNHYGRVHIQLSGNCKTWRSDLASEDGGWLSTDVFVDTLDQKWHANLNISNLFVPLFERILEIPITWLKGRATGEVHLCMSTGETFPNLHGQLDVTGLAFQIYDAPSWFSDISAHLCFRGQRIFLHNTSGWFGSVPLDASGDFGIHPEEGEFHLMCQVPCVEVNALMKTFKMKPLLFPLAGSVTAVFNCQGPLDAPTFVGSGMVSRKISYSVDVPASSASEAMLKNKESGAVAAFDRVPFSYLSANFTFNTDNCVADLYGIRASLVDGGEIRGAGNAWICPEGEEDDTAMDVNFSGNLSFDKIMQRYIPRYLHLMPLKLGDLSGETKLSGSLLKPRFDIKWTAPKAEGSFSDARGDIMISHDCITVNSSSVAFDLFTKVQTSYPEEYWLNRKEFNVKSAVPFIVEGVELDLRMRGFEFFSLVSSYTFDSPRPTHLKATGKIKFHGKVLKPCITSEQDFGPEGKPEKMTDERSRQSLVGDLSVSGLRLNQLMLAPQLVGQLSISRNSVKLDALGRPDESLAVEVVQPLQPGSEENLQNGKLFSFSLQKGQLRANICFRPLHSATLEIRHLPLDELELASLRGTIQRAEIQLNFQKRRGHGVLSVLHPKFSGVLGEALDVAARWSGDVITLEKTVLEQISSRYELQGEYVLPGTRDRNLSEKGRGGLFKRAMTGHLGSVISSMGRWRMRLEVPRAEVAEMLPLARLLSRSTDPAVLSRSKDLFIQSLQSVGVYTESLQDLLEVIRGHYAASNEVILEGLSLPGLAELKGRWHGSLDASGGGNGDTMAEFDFHGEDWEWGSYNTQRVVAVGAYSNDDGLRLEKIFIKKDDATIHADGTLLGPKTNLHFAVLNFPVSLVPTLVQIIESSATEAVHSLRQLLAPIKGILYMEGDLRGSLAKPECDVQVRLLDGAIGGIDLGRAEVVASLTSSSRFLFNAKFEPIIQNGHVHVQGSVPVTFVQSSMSEEEETETERSGTTLVPGWVKERDKESSDKASEKKMFRERTEEGWDTQLAESLKGLNWNILDVGEVRVDADIKDGGMMLLTALSPYANWLHGSADVMLQVRGTVEQPVLDGSASFHRASISSPVLRKPLTNIGGTVHVKSNQLCIAFLESRVSRKGKLFVKGNLPLRTSEASLGDKIDLKCEVLEVRAKNILSQTSQGILN</sequence>
<dbReference type="PANTHER" id="PTHR34457">
    <property type="entry name" value="EMBRYO DEFECTIVE 2410"/>
    <property type="match status" value="1"/>
</dbReference>
<dbReference type="Proteomes" id="UP000026915">
    <property type="component" value="Chromosome 9"/>
</dbReference>
<name>A0A061GW52_THECC</name>
<reference evidence="1 2" key="1">
    <citation type="journal article" date="2013" name="Genome Biol.">
        <title>The genome sequence of the most widely cultivated cacao type and its use to identify candidate genes regulating pod color.</title>
        <authorList>
            <person name="Motamayor J.C."/>
            <person name="Mockaitis K."/>
            <person name="Schmutz J."/>
            <person name="Haiminen N."/>
            <person name="Iii D.L."/>
            <person name="Cornejo O."/>
            <person name="Findley S.D."/>
            <person name="Zheng P."/>
            <person name="Utro F."/>
            <person name="Royaert S."/>
            <person name="Saski C."/>
            <person name="Jenkins J."/>
            <person name="Podicheti R."/>
            <person name="Zhao M."/>
            <person name="Scheffler B.E."/>
            <person name="Stack J.C."/>
            <person name="Feltus F.A."/>
            <person name="Mustiga G.M."/>
            <person name="Amores F."/>
            <person name="Phillips W."/>
            <person name="Marelli J.P."/>
            <person name="May G.D."/>
            <person name="Shapiro H."/>
            <person name="Ma J."/>
            <person name="Bustamante C.D."/>
            <person name="Schnell R.J."/>
            <person name="Main D."/>
            <person name="Gilbert D."/>
            <person name="Parida L."/>
            <person name="Kuhn D.N."/>
        </authorList>
    </citation>
    <scope>NUCLEOTIDE SEQUENCE [LARGE SCALE GENOMIC DNA]</scope>
    <source>
        <strain evidence="2">cv. Matina 1-6</strain>
    </source>
</reference>
<gene>
    <name evidence="1" type="ORF">TCM_038299</name>
</gene>
<evidence type="ECO:0000313" key="1">
    <source>
        <dbReference type="EMBL" id="EOY31354.1"/>
    </source>
</evidence>
<protein>
    <submittedName>
        <fullName evidence="1">Embryo defective 2410 isoform 3</fullName>
    </submittedName>
</protein>
<evidence type="ECO:0000313" key="2">
    <source>
        <dbReference type="Proteomes" id="UP000026915"/>
    </source>
</evidence>
<dbReference type="PANTHER" id="PTHR34457:SF3">
    <property type="entry name" value="PROTEIN TIC236, CHLOROPLASTIC"/>
    <property type="match status" value="1"/>
</dbReference>
<dbReference type="Gramene" id="EOY31354">
    <property type="protein sequence ID" value="EOY31354"/>
    <property type="gene ID" value="TCM_038299"/>
</dbReference>
<dbReference type="InterPro" id="IPR053022">
    <property type="entry name" value="Chloroplast_translocon_comp"/>
</dbReference>
<organism evidence="1 2">
    <name type="scientific">Theobroma cacao</name>
    <name type="common">Cacao</name>
    <name type="synonym">Cocoa</name>
    <dbReference type="NCBI Taxonomy" id="3641"/>
    <lineage>
        <taxon>Eukaryota</taxon>
        <taxon>Viridiplantae</taxon>
        <taxon>Streptophyta</taxon>
        <taxon>Embryophyta</taxon>
        <taxon>Tracheophyta</taxon>
        <taxon>Spermatophyta</taxon>
        <taxon>Magnoliopsida</taxon>
        <taxon>eudicotyledons</taxon>
        <taxon>Gunneridae</taxon>
        <taxon>Pentapetalae</taxon>
        <taxon>rosids</taxon>
        <taxon>malvids</taxon>
        <taxon>Malvales</taxon>
        <taxon>Malvaceae</taxon>
        <taxon>Byttnerioideae</taxon>
        <taxon>Theobroma</taxon>
    </lineage>
</organism>